<evidence type="ECO:0000313" key="4">
    <source>
        <dbReference type="EMBL" id="CUH69281.1"/>
    </source>
</evidence>
<dbReference type="GO" id="GO:0004602">
    <property type="term" value="F:glutathione peroxidase activity"/>
    <property type="evidence" value="ECO:0007669"/>
    <property type="project" value="TreeGrafter"/>
</dbReference>
<dbReference type="InterPro" id="IPR051924">
    <property type="entry name" value="GST_Kappa/NadH"/>
</dbReference>
<organism evidence="5 7">
    <name type="scientific">Thalassovita autumnalis</name>
    <dbReference type="NCBI Taxonomy" id="2072972"/>
    <lineage>
        <taxon>Bacteria</taxon>
        <taxon>Pseudomonadati</taxon>
        <taxon>Pseudomonadota</taxon>
        <taxon>Alphaproteobacteria</taxon>
        <taxon>Rhodobacterales</taxon>
        <taxon>Roseobacteraceae</taxon>
        <taxon>Thalassovita</taxon>
    </lineage>
</organism>
<dbReference type="EC" id="5.99.1.4" evidence="1"/>
<dbReference type="CDD" id="cd03022">
    <property type="entry name" value="DsbA_HCCA_Iso"/>
    <property type="match status" value="1"/>
</dbReference>
<dbReference type="RefSeq" id="WP_058245324.1">
    <property type="nucleotide sequence ID" value="NZ_CYSB01000039.1"/>
</dbReference>
<evidence type="ECO:0000313" key="6">
    <source>
        <dbReference type="Proteomes" id="UP000051086"/>
    </source>
</evidence>
<dbReference type="InterPro" id="IPR036249">
    <property type="entry name" value="Thioredoxin-like_sf"/>
</dbReference>
<dbReference type="Pfam" id="PF01323">
    <property type="entry name" value="DSBA"/>
    <property type="match status" value="1"/>
</dbReference>
<dbReference type="OrthoDB" id="5244108at2"/>
<dbReference type="SUPFAM" id="SSF52833">
    <property type="entry name" value="Thioredoxin-like"/>
    <property type="match status" value="1"/>
</dbReference>
<proteinExistence type="inferred from homology"/>
<dbReference type="EMBL" id="CYSB01000039">
    <property type="protein sequence ID" value="CUH69281.1"/>
    <property type="molecule type" value="Genomic_DNA"/>
</dbReference>
<dbReference type="GO" id="GO:0004364">
    <property type="term" value="F:glutathione transferase activity"/>
    <property type="evidence" value="ECO:0007669"/>
    <property type="project" value="TreeGrafter"/>
</dbReference>
<dbReference type="Gene3D" id="3.40.30.10">
    <property type="entry name" value="Glutaredoxin"/>
    <property type="match status" value="1"/>
</dbReference>
<accession>A0A0P1GEW8</accession>
<keyword evidence="6" id="KW-1185">Reference proteome</keyword>
<dbReference type="GO" id="GO:1901170">
    <property type="term" value="P:naphthalene catabolic process"/>
    <property type="evidence" value="ECO:0007669"/>
    <property type="project" value="InterPro"/>
</dbReference>
<sequence length="199" mass="21707">MPHIDYYFTTVSPYAYLVGPRLEEIAQRRGATVTYKPVDLISTFGRTGGVPLPERHPARVEYRAQELPRQARRLNMPFNLKPAHWPVNPAPSAYAIIAAQKAGGGNLPLLVHRLLASCWAEEKDVSQDDVIKACLAEADFDPGLADSGLLTGAEIYAANLEEAVAAGVFGSPFFICDSGQKFWGQDRLDDLDAHLGGDI</sequence>
<comment type="similarity">
    <text evidence="1">Belongs to the GST superfamily. NadH family.</text>
</comment>
<protein>
    <recommendedName>
        <fullName evidence="1">2-hydroxychromene-2-carboxylate isomerase</fullName>
        <ecNumber evidence="1">5.99.1.4</ecNumber>
    </recommendedName>
</protein>
<dbReference type="PANTHER" id="PTHR42943:SF2">
    <property type="entry name" value="GLUTATHIONE S-TRANSFERASE KAPPA 1"/>
    <property type="match status" value="1"/>
</dbReference>
<feature type="active site" description="Nucleophile" evidence="2">
    <location>
        <position position="12"/>
    </location>
</feature>
<evidence type="ECO:0000313" key="7">
    <source>
        <dbReference type="Proteomes" id="UP000051887"/>
    </source>
</evidence>
<dbReference type="InterPro" id="IPR014440">
    <property type="entry name" value="HCCAis_GSTk"/>
</dbReference>
<evidence type="ECO:0000313" key="5">
    <source>
        <dbReference type="EMBL" id="CUH74203.1"/>
    </source>
</evidence>
<evidence type="ECO:0000256" key="1">
    <source>
        <dbReference type="PIRNR" id="PIRNR006386"/>
    </source>
</evidence>
<dbReference type="Proteomes" id="UP000051887">
    <property type="component" value="Unassembled WGS sequence"/>
</dbReference>
<reference evidence="5 7" key="2">
    <citation type="submission" date="2015-09" db="EMBL/GenBank/DDBJ databases">
        <authorList>
            <consortium name="Swine Surveillance"/>
        </authorList>
    </citation>
    <scope>NUCLEOTIDE SEQUENCE [LARGE SCALE GENOMIC DNA]</scope>
    <source>
        <strain evidence="5 7">5120</strain>
    </source>
</reference>
<feature type="domain" description="DSBA-like thioredoxin" evidence="3">
    <location>
        <begin position="4"/>
        <end position="195"/>
    </location>
</feature>
<name>A0A0P1GEW8_9RHOB</name>
<comment type="catalytic activity">
    <reaction evidence="1">
        <text>2-hydroxychromene-2-carboxylate = (3E)-4-(2-hydroxyphenyl)-2-oxobut-3-enoate</text>
        <dbReference type="Rhea" id="RHEA:27401"/>
        <dbReference type="ChEBI" id="CHEBI:59350"/>
        <dbReference type="ChEBI" id="CHEBI:59353"/>
        <dbReference type="EC" id="5.99.1.4"/>
    </reaction>
</comment>
<evidence type="ECO:0000256" key="2">
    <source>
        <dbReference type="PIRSR" id="PIRSR006386-1"/>
    </source>
</evidence>
<dbReference type="EMBL" id="CYSC01000044">
    <property type="protein sequence ID" value="CUH74203.1"/>
    <property type="molecule type" value="Genomic_DNA"/>
</dbReference>
<dbReference type="InterPro" id="IPR044087">
    <property type="entry name" value="NahD-like"/>
</dbReference>
<dbReference type="PIRSF" id="PIRSF006386">
    <property type="entry name" value="HCCAis_GSTk"/>
    <property type="match status" value="1"/>
</dbReference>
<dbReference type="GO" id="GO:0006749">
    <property type="term" value="P:glutathione metabolic process"/>
    <property type="evidence" value="ECO:0007669"/>
    <property type="project" value="TreeGrafter"/>
</dbReference>
<dbReference type="AlphaFoldDB" id="A0A0P1GEW8"/>
<gene>
    <name evidence="5" type="primary">nahD</name>
    <name evidence="4" type="ORF">TL5118_03240</name>
    <name evidence="5" type="ORF">TL5120_04022</name>
</gene>
<dbReference type="PANTHER" id="PTHR42943">
    <property type="entry name" value="GLUTATHIONE S-TRANSFERASE KAPPA"/>
    <property type="match status" value="1"/>
</dbReference>
<dbReference type="InterPro" id="IPR001853">
    <property type="entry name" value="DSBA-like_thioredoxin_dom"/>
</dbReference>
<dbReference type="GO" id="GO:0018845">
    <property type="term" value="F:2-hydroxychromene-2-carboxylate isomerase activity"/>
    <property type="evidence" value="ECO:0007669"/>
    <property type="project" value="UniProtKB-UniRule"/>
</dbReference>
<evidence type="ECO:0000259" key="3">
    <source>
        <dbReference type="Pfam" id="PF01323"/>
    </source>
</evidence>
<keyword evidence="1 5" id="KW-0413">Isomerase</keyword>
<reference evidence="4 6" key="1">
    <citation type="submission" date="2015-09" db="EMBL/GenBank/DDBJ databases">
        <authorList>
            <person name="Rodrigo-Torres L."/>
            <person name="Arahal D.R."/>
        </authorList>
    </citation>
    <scope>NUCLEOTIDE SEQUENCE [LARGE SCALE GENOMIC DNA]</scope>
    <source>
        <strain evidence="4 6">CECT 5118</strain>
    </source>
</reference>
<dbReference type="Proteomes" id="UP000051086">
    <property type="component" value="Unassembled WGS sequence"/>
</dbReference>